<accession>A0A8W8P025</accession>
<dbReference type="SMART" id="SM00367">
    <property type="entry name" value="LRR_CC"/>
    <property type="match status" value="8"/>
</dbReference>
<dbReference type="InterPro" id="IPR006553">
    <property type="entry name" value="Leu-rich_rpt_Cys-con_subtyp"/>
</dbReference>
<evidence type="ECO:0000313" key="2">
    <source>
        <dbReference type="EnsemblMetazoa" id="G9638.1:cds"/>
    </source>
</evidence>
<evidence type="ECO:0000313" key="3">
    <source>
        <dbReference type="Proteomes" id="UP000005408"/>
    </source>
</evidence>
<dbReference type="Proteomes" id="UP000005408">
    <property type="component" value="Unassembled WGS sequence"/>
</dbReference>
<feature type="domain" description="F-box" evidence="1">
    <location>
        <begin position="27"/>
        <end position="74"/>
    </location>
</feature>
<dbReference type="InterPro" id="IPR032675">
    <property type="entry name" value="LRR_dom_sf"/>
</dbReference>
<dbReference type="Gene3D" id="3.80.10.10">
    <property type="entry name" value="Ribonuclease Inhibitor"/>
    <property type="match status" value="2"/>
</dbReference>
<evidence type="ECO:0000259" key="1">
    <source>
        <dbReference type="PROSITE" id="PS50181"/>
    </source>
</evidence>
<dbReference type="InterPro" id="IPR057207">
    <property type="entry name" value="FBXL15_LRR"/>
</dbReference>
<dbReference type="GO" id="GO:0031146">
    <property type="term" value="P:SCF-dependent proteasomal ubiquitin-dependent protein catabolic process"/>
    <property type="evidence" value="ECO:0007669"/>
    <property type="project" value="TreeGrafter"/>
</dbReference>
<dbReference type="InterPro" id="IPR001810">
    <property type="entry name" value="F-box_dom"/>
</dbReference>
<keyword evidence="3" id="KW-1185">Reference proteome</keyword>
<dbReference type="SUPFAM" id="SSF52047">
    <property type="entry name" value="RNI-like"/>
    <property type="match status" value="1"/>
</dbReference>
<name>A0A8W8P025_MAGGI</name>
<dbReference type="Pfam" id="PF12937">
    <property type="entry name" value="F-box-like"/>
    <property type="match status" value="1"/>
</dbReference>
<proteinExistence type="predicted"/>
<dbReference type="Pfam" id="PF25372">
    <property type="entry name" value="DUF7885"/>
    <property type="match status" value="1"/>
</dbReference>
<protein>
    <recommendedName>
        <fullName evidence="1">F-box domain-containing protein</fullName>
    </recommendedName>
</protein>
<sequence>MEEESHPCRRRRMDQEENNSPKLHAAVNHINDLPPTILVYILRQLRMCDLLHRASLVCKLWHQLVYDPDLWRRIDLKYQHKVTDTQLLTLTQISDRVTHIDISDTLNLTSEAVEHALKCCTYLRSLHMSSKSMLYDGIPEVVGKNCHRLQTLVMDSSLHITDRGLLQIAQGCTDLRKINLSLCGAFVTDNGVLAITDNCPRLKEVMLGYLSKVTDTSCVRLCEMCPDLEVVSLVSSGVGQKGVQALTKLRKLKVLDISSLLGISPADVASLTQYCPDLEEMNVSGNPQIDDACLLQVVKYGHKLHLLKCASCHVTDHFMSEVGKLTNTLKNLDIGWCQVTDDGIRTLSATCQSLRYLGLIQCSAVTAATMEELMAKYPQIKYRFPDIERPVFYNEPTTAFPYAFCKYNVK</sequence>
<dbReference type="PANTHER" id="PTHR13318:SF247">
    <property type="entry name" value="GH16156P"/>
    <property type="match status" value="1"/>
</dbReference>
<dbReference type="EnsemblMetazoa" id="G9638.1">
    <property type="protein sequence ID" value="G9638.1:cds"/>
    <property type="gene ID" value="G9638"/>
</dbReference>
<dbReference type="AlphaFoldDB" id="A0A8W8P025"/>
<organism evidence="2 3">
    <name type="scientific">Magallana gigas</name>
    <name type="common">Pacific oyster</name>
    <name type="synonym">Crassostrea gigas</name>
    <dbReference type="NCBI Taxonomy" id="29159"/>
    <lineage>
        <taxon>Eukaryota</taxon>
        <taxon>Metazoa</taxon>
        <taxon>Spiralia</taxon>
        <taxon>Lophotrochozoa</taxon>
        <taxon>Mollusca</taxon>
        <taxon>Bivalvia</taxon>
        <taxon>Autobranchia</taxon>
        <taxon>Pteriomorphia</taxon>
        <taxon>Ostreida</taxon>
        <taxon>Ostreoidea</taxon>
        <taxon>Ostreidae</taxon>
        <taxon>Magallana</taxon>
    </lineage>
</organism>
<reference evidence="2" key="1">
    <citation type="submission" date="2022-08" db="UniProtKB">
        <authorList>
            <consortium name="EnsemblMetazoa"/>
        </authorList>
    </citation>
    <scope>IDENTIFICATION</scope>
    <source>
        <strain evidence="2">05x7-T-G4-1.051#20</strain>
    </source>
</reference>
<dbReference type="PANTHER" id="PTHR13318">
    <property type="entry name" value="PARTNER OF PAIRED, ISOFORM B-RELATED"/>
    <property type="match status" value="1"/>
</dbReference>
<dbReference type="PROSITE" id="PS50181">
    <property type="entry name" value="FBOX"/>
    <property type="match status" value="1"/>
</dbReference>
<dbReference type="GO" id="GO:0019005">
    <property type="term" value="C:SCF ubiquitin ligase complex"/>
    <property type="evidence" value="ECO:0007669"/>
    <property type="project" value="TreeGrafter"/>
</dbReference>